<reference evidence="2 3" key="1">
    <citation type="submission" date="2012-02" db="EMBL/GenBank/DDBJ databases">
        <title>Complete genome sequence of Phycisphaera mikurensis NBRC 102666.</title>
        <authorList>
            <person name="Ankai A."/>
            <person name="Hosoyama A."/>
            <person name="Terui Y."/>
            <person name="Sekine M."/>
            <person name="Fukai R."/>
            <person name="Kato Y."/>
            <person name="Nakamura S."/>
            <person name="Yamada-Narita S."/>
            <person name="Kawakoshi A."/>
            <person name="Fukunaga Y."/>
            <person name="Yamazaki S."/>
            <person name="Fujita N."/>
        </authorList>
    </citation>
    <scope>NUCLEOTIDE SEQUENCE [LARGE SCALE GENOMIC DNA]</scope>
    <source>
        <strain evidence="3">NBRC 102666 / KCTC 22515 / FYK2301M01</strain>
    </source>
</reference>
<evidence type="ECO:0000313" key="2">
    <source>
        <dbReference type="EMBL" id="BAM02554.1"/>
    </source>
</evidence>
<dbReference type="InterPro" id="IPR021279">
    <property type="entry name" value="DUF2721"/>
</dbReference>
<dbReference type="Proteomes" id="UP000007881">
    <property type="component" value="Chromosome"/>
</dbReference>
<evidence type="ECO:0008006" key="4">
    <source>
        <dbReference type="Google" id="ProtNLM"/>
    </source>
</evidence>
<keyword evidence="1" id="KW-0812">Transmembrane</keyword>
<dbReference type="PATRIC" id="fig|1142394.8.peg.403"/>
<dbReference type="EMBL" id="AP012338">
    <property type="protein sequence ID" value="BAM02554.1"/>
    <property type="molecule type" value="Genomic_DNA"/>
</dbReference>
<keyword evidence="3" id="KW-1185">Reference proteome</keyword>
<dbReference type="AlphaFoldDB" id="I0IBB6"/>
<feature type="transmembrane region" description="Helical" evidence="1">
    <location>
        <begin position="6"/>
        <end position="23"/>
    </location>
</feature>
<name>I0IBB6_PHYMF</name>
<keyword evidence="1" id="KW-0472">Membrane</keyword>
<protein>
    <recommendedName>
        <fullName evidence="4">DUF2721 domain-containing protein</fullName>
    </recommendedName>
</protein>
<feature type="transmembrane region" description="Helical" evidence="1">
    <location>
        <begin position="92"/>
        <end position="112"/>
    </location>
</feature>
<dbReference type="RefSeq" id="WP_014435774.1">
    <property type="nucleotide sequence ID" value="NC_017080.1"/>
</dbReference>
<dbReference type="Pfam" id="PF11026">
    <property type="entry name" value="DUF2721"/>
    <property type="match status" value="1"/>
</dbReference>
<feature type="transmembrane region" description="Helical" evidence="1">
    <location>
        <begin position="66"/>
        <end position="86"/>
    </location>
</feature>
<accession>I0IBB6</accession>
<organism evidence="2 3">
    <name type="scientific">Phycisphaera mikurensis (strain NBRC 102666 / KCTC 22515 / FYK2301M01)</name>
    <dbReference type="NCBI Taxonomy" id="1142394"/>
    <lineage>
        <taxon>Bacteria</taxon>
        <taxon>Pseudomonadati</taxon>
        <taxon>Planctomycetota</taxon>
        <taxon>Phycisphaerae</taxon>
        <taxon>Phycisphaerales</taxon>
        <taxon>Phycisphaeraceae</taxon>
        <taxon>Phycisphaera</taxon>
    </lineage>
</organism>
<sequence length="131" mass="14561">MQDLSLSTPALLFSAISLLLLAYTNRFMGYANLVRTLYERFQQDPASVLEAQIANLRRRIYLTRNMQVLGVASLFLCVASMLLVYVGQDLVAAYAFGVALLLLAASLGVSLYEITISVRSLELHLADMQKR</sequence>
<dbReference type="HOGENOM" id="CLU_126543_0_0_0"/>
<evidence type="ECO:0000313" key="3">
    <source>
        <dbReference type="Proteomes" id="UP000007881"/>
    </source>
</evidence>
<gene>
    <name evidence="2" type="ordered locus">PSMK_03950</name>
</gene>
<keyword evidence="1" id="KW-1133">Transmembrane helix</keyword>
<dbReference type="KEGG" id="phm:PSMK_03950"/>
<evidence type="ECO:0000256" key="1">
    <source>
        <dbReference type="SAM" id="Phobius"/>
    </source>
</evidence>
<dbReference type="OrthoDB" id="9813525at2"/>
<proteinExistence type="predicted"/>
<dbReference type="eggNOG" id="ENOG5032RP9">
    <property type="taxonomic scope" value="Bacteria"/>
</dbReference>